<dbReference type="InterPro" id="IPR026992">
    <property type="entry name" value="DIOX_N"/>
</dbReference>
<sequence length="309" mass="35143">MNSVPIIDFSLSSEEICEKIKSALADVGFLYIVNHGVDTSKVQNAFDQSKHFFQQLDNVKRMFLQNPPVSGYAGWVEPGQELHSKLESDAKVVDELRECYDFPIHGDGFQATEFQNSLRLLMQECHPLLNKFFRILAKSLDLKDQDFFVNSVRCLNDPHVSSLTTLRSTYYPPIPSIILEGTTRCQEHADYGLVTLLFQDDGGLEVKNINGNWIPVHPIQDSIVVNTGELLEYWTGRYYPATRHRVVVPKDEIKKKCCRQSLVYFIQPDDEVNVVPLRPDSSGIIRPPVNSKEHSIVRLEATYGLKTTV</sequence>
<organism evidence="3 4">
    <name type="scientific">Pseudolycoriella hygida</name>
    <dbReference type="NCBI Taxonomy" id="35572"/>
    <lineage>
        <taxon>Eukaryota</taxon>
        <taxon>Metazoa</taxon>
        <taxon>Ecdysozoa</taxon>
        <taxon>Arthropoda</taxon>
        <taxon>Hexapoda</taxon>
        <taxon>Insecta</taxon>
        <taxon>Pterygota</taxon>
        <taxon>Neoptera</taxon>
        <taxon>Endopterygota</taxon>
        <taxon>Diptera</taxon>
        <taxon>Nematocera</taxon>
        <taxon>Sciaroidea</taxon>
        <taxon>Sciaridae</taxon>
        <taxon>Pseudolycoriella</taxon>
    </lineage>
</organism>
<dbReference type="PANTHER" id="PTHR47990">
    <property type="entry name" value="2-OXOGLUTARATE (2OG) AND FE(II)-DEPENDENT OXYGENASE SUPERFAMILY PROTEIN-RELATED"/>
    <property type="match status" value="1"/>
</dbReference>
<dbReference type="AlphaFoldDB" id="A0A9Q0MU70"/>
<dbReference type="InterPro" id="IPR027443">
    <property type="entry name" value="IPNS-like_sf"/>
</dbReference>
<gene>
    <name evidence="3" type="primary">ppzD</name>
    <name evidence="3" type="ORF">Bhyg_10825</name>
</gene>
<dbReference type="Pfam" id="PF03171">
    <property type="entry name" value="2OG-FeII_Oxy"/>
    <property type="match status" value="1"/>
</dbReference>
<keyword evidence="1" id="KW-0479">Metal-binding</keyword>
<reference evidence="3" key="1">
    <citation type="submission" date="2022-07" db="EMBL/GenBank/DDBJ databases">
        <authorList>
            <person name="Trinca V."/>
            <person name="Uliana J.V.C."/>
            <person name="Torres T.T."/>
            <person name="Ward R.J."/>
            <person name="Monesi N."/>
        </authorList>
    </citation>
    <scope>NUCLEOTIDE SEQUENCE</scope>
    <source>
        <strain evidence="3">HSMRA1968</strain>
        <tissue evidence="3">Whole embryos</tissue>
    </source>
</reference>
<dbReference type="Pfam" id="PF14226">
    <property type="entry name" value="DIOX_N"/>
    <property type="match status" value="1"/>
</dbReference>
<dbReference type="Gene3D" id="2.60.120.330">
    <property type="entry name" value="B-lactam Antibiotic, Isopenicillin N Synthase, Chain"/>
    <property type="match status" value="1"/>
</dbReference>
<dbReference type="PRINTS" id="PR00682">
    <property type="entry name" value="IPNSYNTHASE"/>
</dbReference>
<comment type="caution">
    <text evidence="3">The sequence shown here is derived from an EMBL/GenBank/DDBJ whole genome shotgun (WGS) entry which is preliminary data.</text>
</comment>
<dbReference type="InterPro" id="IPR044861">
    <property type="entry name" value="IPNS-like_FE2OG_OXY"/>
</dbReference>
<proteinExistence type="inferred from homology"/>
<dbReference type="GO" id="GO:0016491">
    <property type="term" value="F:oxidoreductase activity"/>
    <property type="evidence" value="ECO:0007669"/>
    <property type="project" value="UniProtKB-KW"/>
</dbReference>
<dbReference type="PROSITE" id="PS51471">
    <property type="entry name" value="FE2OG_OXY"/>
    <property type="match status" value="1"/>
</dbReference>
<keyword evidence="4" id="KW-1185">Reference proteome</keyword>
<keyword evidence="1" id="KW-0560">Oxidoreductase</keyword>
<dbReference type="InterPro" id="IPR005123">
    <property type="entry name" value="Oxoglu/Fe-dep_dioxygenase_dom"/>
</dbReference>
<keyword evidence="1" id="KW-0408">Iron</keyword>
<dbReference type="GO" id="GO:0046872">
    <property type="term" value="F:metal ion binding"/>
    <property type="evidence" value="ECO:0007669"/>
    <property type="project" value="UniProtKB-KW"/>
</dbReference>
<dbReference type="EMBL" id="WJQU01000003">
    <property type="protein sequence ID" value="KAJ6638092.1"/>
    <property type="molecule type" value="Genomic_DNA"/>
</dbReference>
<dbReference type="SUPFAM" id="SSF51197">
    <property type="entry name" value="Clavaminate synthase-like"/>
    <property type="match status" value="1"/>
</dbReference>
<protein>
    <submittedName>
        <fullName evidence="3">2-oxoglutarate-Fe(II) type oxidoreductase ppzD</fullName>
    </submittedName>
</protein>
<evidence type="ECO:0000313" key="4">
    <source>
        <dbReference type="Proteomes" id="UP001151699"/>
    </source>
</evidence>
<dbReference type="Proteomes" id="UP001151699">
    <property type="component" value="Chromosome X"/>
</dbReference>
<dbReference type="OrthoDB" id="7770613at2759"/>
<evidence type="ECO:0000313" key="3">
    <source>
        <dbReference type="EMBL" id="KAJ6638092.1"/>
    </source>
</evidence>
<accession>A0A9Q0MU70</accession>
<evidence type="ECO:0000256" key="1">
    <source>
        <dbReference type="RuleBase" id="RU003682"/>
    </source>
</evidence>
<evidence type="ECO:0000259" key="2">
    <source>
        <dbReference type="PROSITE" id="PS51471"/>
    </source>
</evidence>
<feature type="domain" description="Fe2OG dioxygenase" evidence="2">
    <location>
        <begin position="162"/>
        <end position="268"/>
    </location>
</feature>
<name>A0A9Q0MU70_9DIPT</name>
<comment type="similarity">
    <text evidence="1">Belongs to the iron/ascorbate-dependent oxidoreductase family.</text>
</comment>
<dbReference type="InterPro" id="IPR050231">
    <property type="entry name" value="Iron_ascorbate_oxido_reductase"/>
</dbReference>